<organism evidence="1 2">
    <name type="scientific">Marinobacter lutaoensis</name>
    <dbReference type="NCBI Taxonomy" id="135739"/>
    <lineage>
        <taxon>Bacteria</taxon>
        <taxon>Pseudomonadati</taxon>
        <taxon>Pseudomonadota</taxon>
        <taxon>Gammaproteobacteria</taxon>
        <taxon>Pseudomonadales</taxon>
        <taxon>Marinobacteraceae</taxon>
        <taxon>Marinobacter</taxon>
    </lineage>
</organism>
<dbReference type="EMBL" id="MSCW01000007">
    <property type="protein sequence ID" value="ONF43299.1"/>
    <property type="molecule type" value="Genomic_DNA"/>
</dbReference>
<accession>A0A1V2DS03</accession>
<protein>
    <submittedName>
        <fullName evidence="1">Uncharacterized protein</fullName>
    </submittedName>
</protein>
<comment type="caution">
    <text evidence="1">The sequence shown here is derived from an EMBL/GenBank/DDBJ whole genome shotgun (WGS) entry which is preliminary data.</text>
</comment>
<proteinExistence type="predicted"/>
<evidence type="ECO:0000313" key="1">
    <source>
        <dbReference type="EMBL" id="ONF43299.1"/>
    </source>
</evidence>
<dbReference type="OrthoDB" id="5954222at2"/>
<gene>
    <name evidence="1" type="ORF">BTO32_11490</name>
</gene>
<dbReference type="RefSeq" id="WP_027853064.1">
    <property type="nucleotide sequence ID" value="NZ_MSCW01000007.1"/>
</dbReference>
<keyword evidence="2" id="KW-1185">Reference proteome</keyword>
<evidence type="ECO:0000313" key="2">
    <source>
        <dbReference type="Proteomes" id="UP000189339"/>
    </source>
</evidence>
<name>A0A1V2DS03_9GAMM</name>
<dbReference type="AlphaFoldDB" id="A0A1V2DS03"/>
<dbReference type="Proteomes" id="UP000189339">
    <property type="component" value="Unassembled WGS sequence"/>
</dbReference>
<reference evidence="1 2" key="1">
    <citation type="submission" date="2016-12" db="EMBL/GenBank/DDBJ databases">
        <title>Marinobacter lutaoensis whole genome sequencing.</title>
        <authorList>
            <person name="Verma A."/>
            <person name="Krishnamurthi S."/>
        </authorList>
    </citation>
    <scope>NUCLEOTIDE SEQUENCE [LARGE SCALE GENOMIC DNA]</scope>
    <source>
        <strain evidence="1 2">T5054</strain>
    </source>
</reference>
<dbReference type="InterPro" id="IPR045422">
    <property type="entry name" value="DUF6511"/>
</dbReference>
<dbReference type="Pfam" id="PF20121">
    <property type="entry name" value="DUF6511"/>
    <property type="match status" value="1"/>
</dbReference>
<sequence length="122" mass="14376">MRDHLYYRCAVCHRPPRGFCWLDPNREQPPERRRASFRRFCSRDCQDLYYQLQRKGVAMNRTDLEQKAAESVLGPLGDYVMQVGMDKGLGQYSKAEILGLVDTILEAYHRTLQELYKDEVPF</sequence>
<dbReference type="STRING" id="135739.BTO32_11490"/>